<dbReference type="PANTHER" id="PTHR40037:SF1">
    <property type="entry name" value="PHOSPHOESTERASE SAOUHSC_00951-RELATED"/>
    <property type="match status" value="1"/>
</dbReference>
<reference evidence="1" key="1">
    <citation type="journal article" date="2023" name="Comput. Struct. Biotechnol. J.">
        <title>Discovery of a novel marine Bacteroidetes with a rich repertoire of carbohydrate-active enzymes.</title>
        <authorList>
            <person name="Chen B."/>
            <person name="Liu G."/>
            <person name="Chen Q."/>
            <person name="Wang H."/>
            <person name="Liu L."/>
            <person name="Tang K."/>
        </authorList>
    </citation>
    <scope>NUCLEOTIDE SEQUENCE</scope>
    <source>
        <strain evidence="1">TK19036</strain>
    </source>
</reference>
<name>A0AA49JK96_9BACT</name>
<evidence type="ECO:0000313" key="1">
    <source>
        <dbReference type="EMBL" id="WKN40180.1"/>
    </source>
</evidence>
<dbReference type="InterPro" id="IPR050580">
    <property type="entry name" value="2H_phosphoesterase_YjcG-like"/>
</dbReference>
<dbReference type="Gene3D" id="3.90.1140.10">
    <property type="entry name" value="Cyclic phosphodiesterase"/>
    <property type="match status" value="1"/>
</dbReference>
<dbReference type="SUPFAM" id="SSF55144">
    <property type="entry name" value="LigT-like"/>
    <property type="match status" value="1"/>
</dbReference>
<dbReference type="EMBL" id="CP120682">
    <property type="protein sequence ID" value="WKN40180.1"/>
    <property type="molecule type" value="Genomic_DNA"/>
</dbReference>
<protein>
    <submittedName>
        <fullName evidence="1">2'-5' RNA ligase family protein</fullName>
    </submittedName>
</protein>
<dbReference type="GO" id="GO:0016874">
    <property type="term" value="F:ligase activity"/>
    <property type="evidence" value="ECO:0007669"/>
    <property type="project" value="UniProtKB-KW"/>
</dbReference>
<keyword evidence="1" id="KW-0436">Ligase</keyword>
<organism evidence="1">
    <name type="scientific">Roseihalotalea indica</name>
    <dbReference type="NCBI Taxonomy" id="2867963"/>
    <lineage>
        <taxon>Bacteria</taxon>
        <taxon>Pseudomonadati</taxon>
        <taxon>Bacteroidota</taxon>
        <taxon>Cytophagia</taxon>
        <taxon>Cytophagales</taxon>
        <taxon>Catalimonadaceae</taxon>
        <taxon>Roseihalotalea</taxon>
    </lineage>
</organism>
<sequence>MPNDNLSLYFMALIPPEPFLGNARKWKEYFRDQYQSKASLNSPPHITLHMPFKLKPKRETELVEKLQQVASTFSPFQVELEGFGAFPPRVIFIDVQKSSEMDALQLAIKRQMKVEFQVFNADYRERPFHPHLTLAFRDLKKDKFREAWTEFKHKEVRYTWLTPHFTLLKHDGYHWQIFRDISFAL</sequence>
<dbReference type="AlphaFoldDB" id="A0AA49JK96"/>
<reference evidence="1" key="2">
    <citation type="journal article" date="2024" name="Antonie Van Leeuwenhoek">
        <title>Roseihalotalea indica gen. nov., sp. nov., a halophilic Bacteroidetes from mesopelagic Southwest Indian Ocean with higher carbohydrate metabolic potential.</title>
        <authorList>
            <person name="Chen B."/>
            <person name="Zhang M."/>
            <person name="Lin D."/>
            <person name="Ye J."/>
            <person name="Tang K."/>
        </authorList>
    </citation>
    <scope>NUCLEOTIDE SEQUENCE</scope>
    <source>
        <strain evidence="1">TK19036</strain>
    </source>
</reference>
<dbReference type="Pfam" id="PF13563">
    <property type="entry name" value="2_5_RNA_ligase2"/>
    <property type="match status" value="1"/>
</dbReference>
<proteinExistence type="predicted"/>
<accession>A0AA49JK96</accession>
<dbReference type="PANTHER" id="PTHR40037">
    <property type="entry name" value="PHOSPHOESTERASE YJCG-RELATED"/>
    <property type="match status" value="1"/>
</dbReference>
<dbReference type="InterPro" id="IPR009097">
    <property type="entry name" value="Cyclic_Pdiesterase"/>
</dbReference>
<gene>
    <name evidence="1" type="ORF">K4G66_15910</name>
</gene>